<name>A0A1H7F3C4_9NOCA</name>
<dbReference type="PANTHER" id="PTHR30015:SF7">
    <property type="entry name" value="TYPE IV METHYL-DIRECTED RESTRICTION ENZYME ECOKMRR"/>
    <property type="match status" value="1"/>
</dbReference>
<dbReference type="InterPro" id="IPR011856">
    <property type="entry name" value="tRNA_endonuc-like_dom_sf"/>
</dbReference>
<evidence type="ECO:0000313" key="3">
    <source>
        <dbReference type="Proteomes" id="UP000198677"/>
    </source>
</evidence>
<keyword evidence="2" id="KW-0378">Hydrolase</keyword>
<protein>
    <submittedName>
        <fullName evidence="2">Restriction endonuclease</fullName>
    </submittedName>
</protein>
<dbReference type="PANTHER" id="PTHR30015">
    <property type="entry name" value="MRR RESTRICTION SYSTEM PROTEIN"/>
    <property type="match status" value="1"/>
</dbReference>
<gene>
    <name evidence="2" type="ORF">SAMN05444583_10149</name>
</gene>
<organism evidence="2 3">
    <name type="scientific">Rhodococcus maanshanensis</name>
    <dbReference type="NCBI Taxonomy" id="183556"/>
    <lineage>
        <taxon>Bacteria</taxon>
        <taxon>Bacillati</taxon>
        <taxon>Actinomycetota</taxon>
        <taxon>Actinomycetes</taxon>
        <taxon>Mycobacteriales</taxon>
        <taxon>Nocardiaceae</taxon>
        <taxon>Rhodococcus</taxon>
    </lineage>
</organism>
<feature type="domain" description="Restriction endonuclease type IV Mrr" evidence="1">
    <location>
        <begin position="6"/>
        <end position="114"/>
    </location>
</feature>
<accession>A0A1H7F3C4</accession>
<keyword evidence="2" id="KW-0255">Endonuclease</keyword>
<dbReference type="InterPro" id="IPR011335">
    <property type="entry name" value="Restrct_endonuc-II-like"/>
</dbReference>
<sequence>MGKPAWKRYQEDVAEFYRSLGLDAQVEEVIEGVRGKHEIDVAVRGRRAGMDFLWVVECKAWKSNVPKEKVMALASIVDDVGADRGLLLSEKGFQAGAISAAHRSQVKLTSLAELRVDANDEVTAAALAAMKRQVHGLLVKLDDVVQTDTTRHSHGASTRYFTPKNWNHDTYMRTFVTLTTIRDSILRVELGVWPAPYAFNDVGDRYLVARTADEFAMEAGGRIATIDELLRNAVVVPRESR</sequence>
<evidence type="ECO:0000313" key="2">
    <source>
        <dbReference type="EMBL" id="SEK20656.1"/>
    </source>
</evidence>
<evidence type="ECO:0000259" key="1">
    <source>
        <dbReference type="Pfam" id="PF04471"/>
    </source>
</evidence>
<dbReference type="RefSeq" id="WP_072754150.1">
    <property type="nucleotide sequence ID" value="NZ_FOAW01000001.1"/>
</dbReference>
<dbReference type="GO" id="GO:0009307">
    <property type="term" value="P:DNA restriction-modification system"/>
    <property type="evidence" value="ECO:0007669"/>
    <property type="project" value="InterPro"/>
</dbReference>
<dbReference type="InterPro" id="IPR007560">
    <property type="entry name" value="Restrct_endonuc_IV_Mrr"/>
</dbReference>
<dbReference type="Proteomes" id="UP000198677">
    <property type="component" value="Unassembled WGS sequence"/>
</dbReference>
<dbReference type="InterPro" id="IPR052906">
    <property type="entry name" value="Type_IV_Methyl-Rstrct_Enzyme"/>
</dbReference>
<dbReference type="Pfam" id="PF04471">
    <property type="entry name" value="Mrr_cat"/>
    <property type="match status" value="1"/>
</dbReference>
<proteinExistence type="predicted"/>
<keyword evidence="2" id="KW-0540">Nuclease</keyword>
<dbReference type="Gene3D" id="3.40.1350.10">
    <property type="match status" value="1"/>
</dbReference>
<dbReference type="OrthoDB" id="4078759at2"/>
<dbReference type="EMBL" id="FOAW01000001">
    <property type="protein sequence ID" value="SEK20656.1"/>
    <property type="molecule type" value="Genomic_DNA"/>
</dbReference>
<dbReference type="AlphaFoldDB" id="A0A1H7F3C4"/>
<dbReference type="GO" id="GO:0015666">
    <property type="term" value="F:restriction endodeoxyribonuclease activity"/>
    <property type="evidence" value="ECO:0007669"/>
    <property type="project" value="TreeGrafter"/>
</dbReference>
<dbReference type="SUPFAM" id="SSF52980">
    <property type="entry name" value="Restriction endonuclease-like"/>
    <property type="match status" value="1"/>
</dbReference>
<dbReference type="GO" id="GO:0003677">
    <property type="term" value="F:DNA binding"/>
    <property type="evidence" value="ECO:0007669"/>
    <property type="project" value="InterPro"/>
</dbReference>
<reference evidence="3" key="1">
    <citation type="submission" date="2016-10" db="EMBL/GenBank/DDBJ databases">
        <authorList>
            <person name="Varghese N."/>
            <person name="Submissions S."/>
        </authorList>
    </citation>
    <scope>NUCLEOTIDE SEQUENCE [LARGE SCALE GENOMIC DNA]</scope>
    <source>
        <strain evidence="3">DSM 44675</strain>
    </source>
</reference>
<keyword evidence="3" id="KW-1185">Reference proteome</keyword>